<evidence type="ECO:0000313" key="5">
    <source>
        <dbReference type="Proteomes" id="UP000075902"/>
    </source>
</evidence>
<keyword evidence="2" id="KW-1133">Transmembrane helix</keyword>
<protein>
    <recommendedName>
        <fullName evidence="3">Tox-SGS domain-containing protein</fullName>
    </recommendedName>
</protein>
<feature type="transmembrane region" description="Helical" evidence="2">
    <location>
        <begin position="75"/>
        <end position="94"/>
    </location>
</feature>
<dbReference type="EnsemblMetazoa" id="AMEC017685-RA">
    <property type="protein sequence ID" value="AMEC017685-PA"/>
    <property type="gene ID" value="AMEC017685"/>
</dbReference>
<sequence>MASSVAFFVGMGLSLSTSIAIMVGTGITFAYFMMAASSGTWDPTKFDYSSPGTWNALMNGGGEFDMTKWDYSDPALYMSFVDGFTTATVGVLFFRNLPRQISKWSGKVKRTVDIFVANMITFRAQLALGRDWSRLIMHTKNFLYVGVRNLQTLQKGFLTVGFYSLIVSLRMSLISESAIPEFTAAEASINVLFSTEQFSDFIVKPLSKASPNMRLPKPPNLARMLRFRIRSDAIRIGSNESIVLPNHMERSSASSLHNMFNNWIMLPFEWLFSTPLRKNENVFDKRVSMVSAPTRNMAKSVFLLRNCYKIYSEEHLDGMISCFGHSSKVTIIPKFESNPRIENADHYKYCMPLTYDGHPSASCEGEWSSLVYTAKETARVFDFVDGWILLAQVAPIAWKEIKLGIKYIFSRPKRDQVSHTDRVEYEKKMLYSRLDQMKTQINTHQQLSWAQWTYEDLAEDVEVYLSKGQGSMNMLEERINALEAEIKEDFILQRLQSVLREHNHARDSSVHVRRNANSKIDFLYAGQTNNHKVQNVVSACHLLDDNFKFNAILQSKLN</sequence>
<feature type="transmembrane region" description="Helical" evidence="2">
    <location>
        <begin position="7"/>
        <end position="33"/>
    </location>
</feature>
<reference evidence="5" key="1">
    <citation type="submission" date="2014-01" db="EMBL/GenBank/DDBJ databases">
        <title>The Genome Sequence of Anopheles melas CM1001059_A (V2).</title>
        <authorList>
            <consortium name="The Broad Institute Genomics Platform"/>
            <person name="Neafsey D.E."/>
            <person name="Besansky N."/>
            <person name="Howell P."/>
            <person name="Walton C."/>
            <person name="Young S.K."/>
            <person name="Zeng Q."/>
            <person name="Gargeya S."/>
            <person name="Fitzgerald M."/>
            <person name="Haas B."/>
            <person name="Abouelleil A."/>
            <person name="Allen A.W."/>
            <person name="Alvarado L."/>
            <person name="Arachchi H.M."/>
            <person name="Berlin A.M."/>
            <person name="Chapman S.B."/>
            <person name="Gainer-Dewar J."/>
            <person name="Goldberg J."/>
            <person name="Griggs A."/>
            <person name="Gujja S."/>
            <person name="Hansen M."/>
            <person name="Howarth C."/>
            <person name="Imamovic A."/>
            <person name="Ireland A."/>
            <person name="Larimer J."/>
            <person name="McCowan C."/>
            <person name="Murphy C."/>
            <person name="Pearson M."/>
            <person name="Poon T.W."/>
            <person name="Priest M."/>
            <person name="Roberts A."/>
            <person name="Saif S."/>
            <person name="Shea T."/>
            <person name="Sisk P."/>
            <person name="Sykes S."/>
            <person name="Wortman J."/>
            <person name="Nusbaum C."/>
            <person name="Birren B."/>
        </authorList>
    </citation>
    <scope>NUCLEOTIDE SEQUENCE [LARGE SCALE GENOMIC DNA]</scope>
    <source>
        <strain evidence="5">CM1001059</strain>
    </source>
</reference>
<evidence type="ECO:0000256" key="2">
    <source>
        <dbReference type="SAM" id="Phobius"/>
    </source>
</evidence>
<dbReference type="InterPro" id="IPR028901">
    <property type="entry name" value="Tox-SGS_dom"/>
</dbReference>
<name>A0A182UC21_9DIPT</name>
<keyword evidence="2" id="KW-0812">Transmembrane</keyword>
<keyword evidence="2" id="KW-0472">Membrane</keyword>
<organism evidence="4 5">
    <name type="scientific">Anopheles melas</name>
    <dbReference type="NCBI Taxonomy" id="34690"/>
    <lineage>
        <taxon>Eukaryota</taxon>
        <taxon>Metazoa</taxon>
        <taxon>Ecdysozoa</taxon>
        <taxon>Arthropoda</taxon>
        <taxon>Hexapoda</taxon>
        <taxon>Insecta</taxon>
        <taxon>Pterygota</taxon>
        <taxon>Neoptera</taxon>
        <taxon>Endopterygota</taxon>
        <taxon>Diptera</taxon>
        <taxon>Nematocera</taxon>
        <taxon>Culicoidea</taxon>
        <taxon>Culicidae</taxon>
        <taxon>Anophelinae</taxon>
        <taxon>Anopheles</taxon>
    </lineage>
</organism>
<feature type="domain" description="Tox-SGS" evidence="3">
    <location>
        <begin position="306"/>
        <end position="401"/>
    </location>
</feature>
<keyword evidence="5" id="KW-1185">Reference proteome</keyword>
<accession>A0A182UC21</accession>
<dbReference type="VEuPathDB" id="VectorBase:AMEC017685"/>
<feature type="coiled-coil region" evidence="1">
    <location>
        <begin position="465"/>
        <end position="492"/>
    </location>
</feature>
<dbReference type="STRING" id="34690.A0A182UC21"/>
<dbReference type="Proteomes" id="UP000075902">
    <property type="component" value="Unassembled WGS sequence"/>
</dbReference>
<dbReference type="Pfam" id="PF15651">
    <property type="entry name" value="Tox-SGS"/>
    <property type="match status" value="1"/>
</dbReference>
<reference evidence="4" key="2">
    <citation type="submission" date="2020-05" db="UniProtKB">
        <authorList>
            <consortium name="EnsemblMetazoa"/>
        </authorList>
    </citation>
    <scope>IDENTIFICATION</scope>
    <source>
        <strain evidence="4">CM1001059</strain>
    </source>
</reference>
<keyword evidence="1" id="KW-0175">Coiled coil</keyword>
<evidence type="ECO:0000259" key="3">
    <source>
        <dbReference type="Pfam" id="PF15651"/>
    </source>
</evidence>
<evidence type="ECO:0000256" key="1">
    <source>
        <dbReference type="SAM" id="Coils"/>
    </source>
</evidence>
<dbReference type="AlphaFoldDB" id="A0A182UC21"/>
<proteinExistence type="predicted"/>
<evidence type="ECO:0000313" key="4">
    <source>
        <dbReference type="EnsemblMetazoa" id="AMEC017685-PA"/>
    </source>
</evidence>